<organism evidence="1">
    <name type="scientific">Populus davidiana</name>
    <dbReference type="NCBI Taxonomy" id="266767"/>
    <lineage>
        <taxon>Eukaryota</taxon>
        <taxon>Viridiplantae</taxon>
        <taxon>Streptophyta</taxon>
        <taxon>Embryophyta</taxon>
        <taxon>Tracheophyta</taxon>
        <taxon>Spermatophyta</taxon>
        <taxon>Magnoliopsida</taxon>
        <taxon>eudicotyledons</taxon>
        <taxon>Gunneridae</taxon>
        <taxon>Pentapetalae</taxon>
        <taxon>rosids</taxon>
        <taxon>fabids</taxon>
        <taxon>Malpighiales</taxon>
        <taxon>Salicaceae</taxon>
        <taxon>Saliceae</taxon>
        <taxon>Populus</taxon>
    </lineage>
</organism>
<name>A0A6M2EUZ1_9ROSI</name>
<dbReference type="EMBL" id="GILB01006716">
    <property type="protein sequence ID" value="NUU87049.1"/>
    <property type="molecule type" value="Transcribed_RNA"/>
</dbReference>
<proteinExistence type="predicted"/>
<sequence>MPDHHLFTFLFCLQAKDSPLEIQQCPKLSGSNNSIRDLRLWPFIFYFLQGFSCQAKPVVYSDLFNSLLCITLSLFMFSVFPTCLELLTASLPELSLYVTKPMAWILSFLWSKISHPLRSSLQVQKVPKATANYKMQLRN</sequence>
<protein>
    <submittedName>
        <fullName evidence="1">Uncharacterized protein</fullName>
    </submittedName>
</protein>
<evidence type="ECO:0000313" key="1">
    <source>
        <dbReference type="EMBL" id="NUU87049.1"/>
    </source>
</evidence>
<reference evidence="1" key="1">
    <citation type="submission" date="2020-03" db="EMBL/GenBank/DDBJ databases">
        <authorList>
            <person name="Zhang R."/>
        </authorList>
    </citation>
    <scope>NUCLEOTIDE SEQUENCE</scope>
</reference>
<dbReference type="AlphaFoldDB" id="A0A6M2EUZ1"/>
<accession>A0A6M2EUZ1</accession>